<dbReference type="OrthoDB" id="1120747at2"/>
<dbReference type="AlphaFoldDB" id="A0A0D8JCU4"/>
<keyword evidence="2" id="KW-0472">Membrane</keyword>
<evidence type="ECO:0008006" key="5">
    <source>
        <dbReference type="Google" id="ProtNLM"/>
    </source>
</evidence>
<proteinExistence type="predicted"/>
<evidence type="ECO:0000256" key="2">
    <source>
        <dbReference type="SAM" id="Phobius"/>
    </source>
</evidence>
<evidence type="ECO:0000313" key="4">
    <source>
        <dbReference type="Proteomes" id="UP000032544"/>
    </source>
</evidence>
<evidence type="ECO:0000313" key="3">
    <source>
        <dbReference type="EMBL" id="KJF44534.1"/>
    </source>
</evidence>
<dbReference type="Proteomes" id="UP000032544">
    <property type="component" value="Unassembled WGS sequence"/>
</dbReference>
<evidence type="ECO:0000256" key="1">
    <source>
        <dbReference type="SAM" id="Coils"/>
    </source>
</evidence>
<feature type="coiled-coil region" evidence="1">
    <location>
        <begin position="114"/>
        <end position="141"/>
    </location>
</feature>
<name>A0A0D8JCU4_9BACT</name>
<keyword evidence="2" id="KW-0812">Transmembrane</keyword>
<accession>A0A0D8JCU4</accession>
<protein>
    <recommendedName>
        <fullName evidence="5">Anti-sigma factor</fullName>
    </recommendedName>
</protein>
<gene>
    <name evidence="3" type="ORF">LH29_03365</name>
</gene>
<feature type="transmembrane region" description="Helical" evidence="2">
    <location>
        <begin position="45"/>
        <end position="64"/>
    </location>
</feature>
<dbReference type="EMBL" id="JRHC01000001">
    <property type="protein sequence ID" value="KJF44534.1"/>
    <property type="molecule type" value="Genomic_DNA"/>
</dbReference>
<keyword evidence="4" id="KW-1185">Reference proteome</keyword>
<comment type="caution">
    <text evidence="3">The sequence shown here is derived from an EMBL/GenBank/DDBJ whole genome shotgun (WGS) entry which is preliminary data.</text>
</comment>
<reference evidence="3 4" key="1">
    <citation type="submission" date="2014-09" db="EMBL/GenBank/DDBJ databases">
        <title>Draft Genome Sequence of Draconibacterium sp. JN14CK-3.</title>
        <authorList>
            <person name="Dong C."/>
            <person name="Lai Q."/>
            <person name="Shao Z."/>
        </authorList>
    </citation>
    <scope>NUCLEOTIDE SEQUENCE [LARGE SCALE GENOMIC DNA]</scope>
    <source>
        <strain evidence="3 4">JN14CK-3</strain>
    </source>
</reference>
<keyword evidence="1" id="KW-0175">Coiled coil</keyword>
<keyword evidence="2" id="KW-1133">Transmembrane helix</keyword>
<sequence>MEKNRLEEFIKANRGEFDFRTPSPEVWDKINTATKETKVVSLRHYFIRAAAVAVILIATGVILWQNNLNNPVRLAENADPELKELIEAEAFYSSQVNQKLKEIQKCYYTFPELKHEIETDLNELEGMYQLLKNDLEENISNKSVIEAMIENNRYRLQLCDDVLNQVKC</sequence>
<dbReference type="RefSeq" id="WP_045026082.1">
    <property type="nucleotide sequence ID" value="NZ_JRHC01000001.1"/>
</dbReference>
<organism evidence="3 4">
    <name type="scientific">Draconibacterium sediminis</name>
    <dbReference type="NCBI Taxonomy" id="1544798"/>
    <lineage>
        <taxon>Bacteria</taxon>
        <taxon>Pseudomonadati</taxon>
        <taxon>Bacteroidota</taxon>
        <taxon>Bacteroidia</taxon>
        <taxon>Marinilabiliales</taxon>
        <taxon>Prolixibacteraceae</taxon>
        <taxon>Draconibacterium</taxon>
    </lineage>
</organism>
<dbReference type="STRING" id="1544798.LH29_03365"/>